<dbReference type="Proteomes" id="UP001057291">
    <property type="component" value="Unassembled WGS sequence"/>
</dbReference>
<keyword evidence="2" id="KW-1185">Reference proteome</keyword>
<protein>
    <submittedName>
        <fullName evidence="1">Uncharacterized protein</fullName>
    </submittedName>
</protein>
<reference evidence="1" key="1">
    <citation type="journal article" date="2023" name="Int. J. Syst. Evol. Microbiol.">
        <title>Collibacillus ludicampi gen. nov., sp. nov., a new soil bacterium of the family Alicyclobacillaceae.</title>
        <authorList>
            <person name="Jojima T."/>
            <person name="Ioku Y."/>
            <person name="Fukuta Y."/>
            <person name="Shirasaka N."/>
            <person name="Matsumura Y."/>
            <person name="Mori M."/>
        </authorList>
    </citation>
    <scope>NUCLEOTIDE SEQUENCE</scope>
    <source>
        <strain evidence="1">TP075</strain>
    </source>
</reference>
<comment type="caution">
    <text evidence="1">The sequence shown here is derived from an EMBL/GenBank/DDBJ whole genome shotgun (WGS) entry which is preliminary data.</text>
</comment>
<evidence type="ECO:0000313" key="2">
    <source>
        <dbReference type="Proteomes" id="UP001057291"/>
    </source>
</evidence>
<sequence>MGGHTRNLDRFGQFCKCGSQSDSDAQEVQAVTSMAIDSDRAGTKKMPPCTHPL</sequence>
<organism evidence="1 2">
    <name type="scientific">Collibacillus ludicampi</name>
    <dbReference type="NCBI Taxonomy" id="2771369"/>
    <lineage>
        <taxon>Bacteria</taxon>
        <taxon>Bacillati</taxon>
        <taxon>Bacillota</taxon>
        <taxon>Bacilli</taxon>
        <taxon>Bacillales</taxon>
        <taxon>Alicyclobacillaceae</taxon>
        <taxon>Collibacillus</taxon>
    </lineage>
</organism>
<proteinExistence type="predicted"/>
<dbReference type="EMBL" id="BOQE01000001">
    <property type="protein sequence ID" value="GIM47323.1"/>
    <property type="molecule type" value="Genomic_DNA"/>
</dbReference>
<gene>
    <name evidence="1" type="ORF">DNHGIG_28720</name>
</gene>
<evidence type="ECO:0000313" key="1">
    <source>
        <dbReference type="EMBL" id="GIM47323.1"/>
    </source>
</evidence>
<name>A0AAV4LI45_9BACL</name>
<accession>A0AAV4LI45</accession>
<dbReference type="AlphaFoldDB" id="A0AAV4LI45"/>